<dbReference type="Proteomes" id="UP000297777">
    <property type="component" value="Unassembled WGS sequence"/>
</dbReference>
<evidence type="ECO:0000313" key="1">
    <source>
        <dbReference type="EMBL" id="TGO13678.1"/>
    </source>
</evidence>
<proteinExistence type="predicted"/>
<comment type="caution">
    <text evidence="1">The sequence shown here is derived from an EMBL/GenBank/DDBJ whole genome shotgun (WGS) entry which is preliminary data.</text>
</comment>
<organism evidence="1 2">
    <name type="scientific">Botrytis tulipae</name>
    <dbReference type="NCBI Taxonomy" id="87230"/>
    <lineage>
        <taxon>Eukaryota</taxon>
        <taxon>Fungi</taxon>
        <taxon>Dikarya</taxon>
        <taxon>Ascomycota</taxon>
        <taxon>Pezizomycotina</taxon>
        <taxon>Leotiomycetes</taxon>
        <taxon>Helotiales</taxon>
        <taxon>Sclerotiniaceae</taxon>
        <taxon>Botrytis</taxon>
    </lineage>
</organism>
<protein>
    <submittedName>
        <fullName evidence="1">Uncharacterized protein</fullName>
    </submittedName>
</protein>
<reference evidence="1 2" key="1">
    <citation type="submission" date="2017-12" db="EMBL/GenBank/DDBJ databases">
        <title>Comparative genomics of Botrytis spp.</title>
        <authorList>
            <person name="Valero-Jimenez C.A."/>
            <person name="Tapia P."/>
            <person name="Veloso J."/>
            <person name="Silva-Moreno E."/>
            <person name="Staats M."/>
            <person name="Valdes J.H."/>
            <person name="Van Kan J.A.L."/>
        </authorList>
    </citation>
    <scope>NUCLEOTIDE SEQUENCE [LARGE SCALE GENOMIC DNA]</scope>
    <source>
        <strain evidence="1 2">Bt9001</strain>
    </source>
</reference>
<dbReference type="AlphaFoldDB" id="A0A4Z1ERT0"/>
<keyword evidence="2" id="KW-1185">Reference proteome</keyword>
<accession>A0A4Z1ERT0</accession>
<gene>
    <name evidence="1" type="ORF">BTUL_0065g00340</name>
</gene>
<name>A0A4Z1ERT0_9HELO</name>
<evidence type="ECO:0000313" key="2">
    <source>
        <dbReference type="Proteomes" id="UP000297777"/>
    </source>
</evidence>
<dbReference type="EMBL" id="PQXH01000065">
    <property type="protein sequence ID" value="TGO13678.1"/>
    <property type="molecule type" value="Genomic_DNA"/>
</dbReference>
<sequence length="63" mass="7430">MECKLIERAPYLHILFYVQRLGQSFRPASGQYQTGWEGKKKFATPIFPPLRIFELGEDDPEER</sequence>